<reference evidence="2" key="1">
    <citation type="submission" date="2021-05" db="EMBL/GenBank/DDBJ databases">
        <authorList>
            <person name="Sun Q."/>
            <person name="Inoue M."/>
        </authorList>
    </citation>
    <scope>NUCLEOTIDE SEQUENCE</scope>
    <source>
        <strain evidence="2">VKM B-3255</strain>
    </source>
</reference>
<dbReference type="SMART" id="SM00671">
    <property type="entry name" value="SEL1"/>
    <property type="match status" value="5"/>
</dbReference>
<dbReference type="PANTHER" id="PTHR43628:SF1">
    <property type="entry name" value="CHITIN SYNTHASE REGULATORY FACTOR 2-RELATED"/>
    <property type="match status" value="1"/>
</dbReference>
<dbReference type="InterPro" id="IPR052945">
    <property type="entry name" value="Mitotic_Regulator"/>
</dbReference>
<proteinExistence type="predicted"/>
<dbReference type="SUPFAM" id="SSF81901">
    <property type="entry name" value="HCP-like"/>
    <property type="match status" value="1"/>
</dbReference>
<accession>A0ABS5RBY2</accession>
<feature type="region of interest" description="Disordered" evidence="1">
    <location>
        <begin position="1"/>
        <end position="78"/>
    </location>
</feature>
<evidence type="ECO:0000313" key="3">
    <source>
        <dbReference type="Proteomes" id="UP001166585"/>
    </source>
</evidence>
<name>A0ABS5RBY2_9HYPH</name>
<dbReference type="PANTHER" id="PTHR43628">
    <property type="entry name" value="ACTIVATOR OF C KINASE PROTEIN 1-RELATED"/>
    <property type="match status" value="1"/>
</dbReference>
<sequence>MLAAGLTAPASVRAQDGPIQLPVYNPPPGDGPPGVNVPPPGGATPSKAPASIPLTKPGAAKSTTAKTGKSATPPDPAFAAYQRGRYKTALTLAVQRANAQGDPVAMVLAGEILSQGYGVRQDQAAAQKWYEAAAAKGNADALFTLGSLTLITGAPDQKDDGVTMLRAAAAKGNSAAAYNLGLIYLQGAVAPKEPATAAEWFKQAADADQPDAVYALATLYRDGNGVPKDPLESARLLARADDLGNVVATTELGILVFNGAGVPKDEARAAALFRKAALAGNPIAQNRYARILSAGRGVPQDKIAAAAWHLTAKAKKLDDPVLDKLVESLTPQERAAVDARLKLWQSPTAL</sequence>
<protein>
    <submittedName>
        <fullName evidence="2">Sel1 repeat family protein</fullName>
    </submittedName>
</protein>
<dbReference type="InterPro" id="IPR006597">
    <property type="entry name" value="Sel1-like"/>
</dbReference>
<comment type="caution">
    <text evidence="2">The sequence shown here is derived from an EMBL/GenBank/DDBJ whole genome shotgun (WGS) entry which is preliminary data.</text>
</comment>
<dbReference type="Proteomes" id="UP001166585">
    <property type="component" value="Unassembled WGS sequence"/>
</dbReference>
<feature type="compositionally biased region" description="Pro residues" evidence="1">
    <location>
        <begin position="24"/>
        <end position="42"/>
    </location>
</feature>
<dbReference type="Pfam" id="PF08238">
    <property type="entry name" value="Sel1"/>
    <property type="match status" value="5"/>
</dbReference>
<gene>
    <name evidence="2" type="ORF">KIP89_18840</name>
</gene>
<dbReference type="InterPro" id="IPR011990">
    <property type="entry name" value="TPR-like_helical_dom_sf"/>
</dbReference>
<dbReference type="EMBL" id="JAHCQH010000023">
    <property type="protein sequence ID" value="MBS9479168.1"/>
    <property type="molecule type" value="Genomic_DNA"/>
</dbReference>
<evidence type="ECO:0000256" key="1">
    <source>
        <dbReference type="SAM" id="MobiDB-lite"/>
    </source>
</evidence>
<organism evidence="2 3">
    <name type="scientific">Ancylobacter radicis</name>
    <dbReference type="NCBI Taxonomy" id="2836179"/>
    <lineage>
        <taxon>Bacteria</taxon>
        <taxon>Pseudomonadati</taxon>
        <taxon>Pseudomonadota</taxon>
        <taxon>Alphaproteobacteria</taxon>
        <taxon>Hyphomicrobiales</taxon>
        <taxon>Xanthobacteraceae</taxon>
        <taxon>Ancylobacter</taxon>
    </lineage>
</organism>
<dbReference type="Gene3D" id="1.25.40.10">
    <property type="entry name" value="Tetratricopeptide repeat domain"/>
    <property type="match status" value="2"/>
</dbReference>
<evidence type="ECO:0000313" key="2">
    <source>
        <dbReference type="EMBL" id="MBS9479168.1"/>
    </source>
</evidence>
<feature type="compositionally biased region" description="Low complexity" evidence="1">
    <location>
        <begin position="55"/>
        <end position="72"/>
    </location>
</feature>
<keyword evidence="3" id="KW-1185">Reference proteome</keyword>